<dbReference type="InterPro" id="IPR000906">
    <property type="entry name" value="ZU5_dom"/>
</dbReference>
<dbReference type="InterPro" id="IPR011029">
    <property type="entry name" value="DEATH-like_dom_sf"/>
</dbReference>
<dbReference type="GO" id="GO:0046330">
    <property type="term" value="P:positive regulation of JNK cascade"/>
    <property type="evidence" value="ECO:0007669"/>
    <property type="project" value="TreeGrafter"/>
</dbReference>
<dbReference type="Pfam" id="PF00791">
    <property type="entry name" value="ZU5"/>
    <property type="match status" value="1"/>
</dbReference>
<dbReference type="FunFam" id="2.60.220.30:FF:000013">
    <property type="entry name" value="Unc-5 family C-terminal like"/>
    <property type="match status" value="1"/>
</dbReference>
<dbReference type="Pfam" id="PF17217">
    <property type="entry name" value="UPA"/>
    <property type="match status" value="1"/>
</dbReference>
<accession>A0AAX6SZZ1</accession>
<dbReference type="PANTHER" id="PTHR12582:SF41">
    <property type="entry name" value="UNC5C-LIKE PROTEIN"/>
    <property type="match status" value="1"/>
</dbReference>
<protein>
    <submittedName>
        <fullName evidence="4">UNC5C-like protein isoform X2</fullName>
    </submittedName>
</protein>
<dbReference type="SMART" id="SM00218">
    <property type="entry name" value="ZU5"/>
    <property type="match status" value="1"/>
</dbReference>
<dbReference type="Gene3D" id="2.60.220.30">
    <property type="match status" value="1"/>
</dbReference>
<dbReference type="AlphaFoldDB" id="A0AAX6SZZ1"/>
<dbReference type="SUPFAM" id="SSF47986">
    <property type="entry name" value="DEATH domain"/>
    <property type="match status" value="1"/>
</dbReference>
<dbReference type="InterPro" id="IPR033772">
    <property type="entry name" value="UPA"/>
</dbReference>
<organism evidence="3 4">
    <name type="scientific">Heterocephalus glaber</name>
    <name type="common">Naked mole rat</name>
    <dbReference type="NCBI Taxonomy" id="10181"/>
    <lineage>
        <taxon>Eukaryota</taxon>
        <taxon>Metazoa</taxon>
        <taxon>Chordata</taxon>
        <taxon>Craniata</taxon>
        <taxon>Vertebrata</taxon>
        <taxon>Euteleostomi</taxon>
        <taxon>Mammalia</taxon>
        <taxon>Eutheria</taxon>
        <taxon>Euarchontoglires</taxon>
        <taxon>Glires</taxon>
        <taxon>Rodentia</taxon>
        <taxon>Hystricomorpha</taxon>
        <taxon>Bathyergidae</taxon>
        <taxon>Heterocephalus</taxon>
    </lineage>
</organism>
<name>A0AAX6SZZ1_HETGA</name>
<evidence type="ECO:0000259" key="2">
    <source>
        <dbReference type="PROSITE" id="PS51145"/>
    </source>
</evidence>
<dbReference type="PANTHER" id="PTHR12582">
    <property type="entry name" value="NETRIN RECEPTOR UNC5"/>
    <property type="match status" value="1"/>
</dbReference>
<keyword evidence="1" id="KW-0472">Membrane</keyword>
<dbReference type="GO" id="GO:0016020">
    <property type="term" value="C:membrane"/>
    <property type="evidence" value="ECO:0007669"/>
    <property type="project" value="InterPro"/>
</dbReference>
<dbReference type="GeneID" id="101721341"/>
<dbReference type="Gene3D" id="1.10.533.10">
    <property type="entry name" value="Death Domain, Fas"/>
    <property type="match status" value="1"/>
</dbReference>
<dbReference type="PROSITE" id="PS51145">
    <property type="entry name" value="ZU5"/>
    <property type="match status" value="1"/>
</dbReference>
<feature type="transmembrane region" description="Helical" evidence="1">
    <location>
        <begin position="12"/>
        <end position="31"/>
    </location>
</feature>
<feature type="domain" description="ZU5" evidence="2">
    <location>
        <begin position="102"/>
        <end position="237"/>
    </location>
</feature>
<keyword evidence="1" id="KW-1133">Transmembrane helix</keyword>
<evidence type="ECO:0000313" key="4">
    <source>
        <dbReference type="RefSeq" id="XP_021115527.1"/>
    </source>
</evidence>
<dbReference type="Proteomes" id="UP000694906">
    <property type="component" value="Unplaced"/>
</dbReference>
<dbReference type="RefSeq" id="XP_021115527.1">
    <property type="nucleotide sequence ID" value="XM_021259868.1"/>
</dbReference>
<reference evidence="4" key="1">
    <citation type="submission" date="2025-08" db="UniProtKB">
        <authorList>
            <consortium name="RefSeq"/>
        </authorList>
    </citation>
    <scope>IDENTIFICATION</scope>
</reference>
<proteinExistence type="predicted"/>
<dbReference type="GO" id="GO:0005042">
    <property type="term" value="F:netrin receptor activity"/>
    <property type="evidence" value="ECO:0007669"/>
    <property type="project" value="InterPro"/>
</dbReference>
<dbReference type="InterPro" id="IPR037936">
    <property type="entry name" value="UNC5A-D"/>
</dbReference>
<evidence type="ECO:0000313" key="3">
    <source>
        <dbReference type="Proteomes" id="UP000694906"/>
    </source>
</evidence>
<dbReference type="GO" id="GO:0043123">
    <property type="term" value="P:positive regulation of canonical NF-kappaB signal transduction"/>
    <property type="evidence" value="ECO:0007669"/>
    <property type="project" value="TreeGrafter"/>
</dbReference>
<keyword evidence="1" id="KW-0812">Transmembrane</keyword>
<keyword evidence="3" id="KW-1185">Reference proteome</keyword>
<evidence type="ECO:0000256" key="1">
    <source>
        <dbReference type="SAM" id="Phobius"/>
    </source>
</evidence>
<dbReference type="CTD" id="222643"/>
<gene>
    <name evidence="4" type="primary">Unc5cl</name>
</gene>
<sequence>MCPLETALQQPQFLLLVGVPVASALLLVQCLRWHCPRRLLRPCWKPDSHGEPVPPSLPPPEFEVPGQGAPATLPEMAAFYQELHTPTQGQTVTRQLMHKLLVFLAREVDHRGGCLLLQDMGISLVIPPGAVAVGRQERVSLILVWDLSDAPPLSQAQGLVSPVVACGPHGASFLKPCSLTFKHCAQQPGHACTYSSNTPLLDAKTWRPLGRPGAHTFLDECRIQLSHFSLYTCVLEAPVGQAARKWLQLAVFCSPLAPGQTHLQLRVYFLNNTPCALQWAVTNEQPHGGRLRGPCQLFDFTGARGDQCLKLKYISEGWENVDDSSCQLVPHLHIWHGKCPFRSFCFRRKAANENEDCLALTNEIIVTMHTFQDGLETKYMEILRFQASEEESWATPPPVSQLPLCNRLPPELFEQLRMLLEPNSISGNDWRRLASHLGLCGMKIRGRSSWSSYPPLCSQGLERCRAHSSCRVSAALLQPSWSSLRSRMAACRSCTAS</sequence>